<keyword evidence="4" id="KW-0732">Signal</keyword>
<reference evidence="11" key="1">
    <citation type="submission" date="2023-09" db="UniProtKB">
        <authorList>
            <consortium name="Ensembl"/>
        </authorList>
    </citation>
    <scope>IDENTIFICATION</scope>
</reference>
<keyword evidence="2" id="KW-0964">Secreted</keyword>
<dbReference type="STRING" id="303518.ENSPNYP00000011778"/>
<evidence type="ECO:0000256" key="8">
    <source>
        <dbReference type="SAM" id="MobiDB-lite"/>
    </source>
</evidence>
<evidence type="ECO:0000256" key="6">
    <source>
        <dbReference type="ARBA" id="ARBA00023119"/>
    </source>
</evidence>
<evidence type="ECO:0000259" key="10">
    <source>
        <dbReference type="PROSITE" id="PS51461"/>
    </source>
</evidence>
<feature type="compositionally biased region" description="Basic and acidic residues" evidence="8">
    <location>
        <begin position="580"/>
        <end position="604"/>
    </location>
</feature>
<dbReference type="GeneTree" id="ENSGT00940000162727"/>
<dbReference type="GO" id="GO:0005581">
    <property type="term" value="C:collagen trimer"/>
    <property type="evidence" value="ECO:0007669"/>
    <property type="project" value="UniProtKB-KW"/>
</dbReference>
<dbReference type="PANTHER" id="PTHR24023:SF936">
    <property type="entry name" value="COLLAGEN TYPE VI ALPHA 2 CHAIN"/>
    <property type="match status" value="1"/>
</dbReference>
<dbReference type="Pfam" id="PF01391">
    <property type="entry name" value="Collagen"/>
    <property type="match status" value="4"/>
</dbReference>
<feature type="compositionally biased region" description="Basic and acidic residues" evidence="8">
    <location>
        <begin position="716"/>
        <end position="731"/>
    </location>
</feature>
<dbReference type="InterPro" id="IPR008160">
    <property type="entry name" value="Collagen"/>
</dbReference>
<evidence type="ECO:0000256" key="7">
    <source>
        <dbReference type="ARBA" id="ARBA00023180"/>
    </source>
</evidence>
<feature type="compositionally biased region" description="Polar residues" evidence="8">
    <location>
        <begin position="354"/>
        <end position="370"/>
    </location>
</feature>
<keyword evidence="3" id="KW-0272">Extracellular matrix</keyword>
<dbReference type="FunFam" id="2.60.120.200:FF:000085">
    <property type="entry name" value="collagen alpha-1(XXVII) chain isoform X1"/>
    <property type="match status" value="1"/>
</dbReference>
<dbReference type="GO" id="GO:0030020">
    <property type="term" value="F:extracellular matrix structural constituent conferring tensile strength"/>
    <property type="evidence" value="ECO:0007669"/>
    <property type="project" value="TreeGrafter"/>
</dbReference>
<feature type="region of interest" description="Disordered" evidence="8">
    <location>
        <begin position="656"/>
        <end position="900"/>
    </location>
</feature>
<name>A0A3B4FQ39_9CICH</name>
<feature type="domain" description="Fibrillar collagen NC1" evidence="10">
    <location>
        <begin position="976"/>
        <end position="1176"/>
    </location>
</feature>
<keyword evidence="9" id="KW-1133">Transmembrane helix</keyword>
<dbReference type="SMART" id="SM00210">
    <property type="entry name" value="TSPN"/>
    <property type="match status" value="1"/>
</dbReference>
<dbReference type="InterPro" id="IPR000885">
    <property type="entry name" value="Fib_collagen_C"/>
</dbReference>
<dbReference type="SMART" id="SM00038">
    <property type="entry name" value="COLFI"/>
    <property type="match status" value="1"/>
</dbReference>
<dbReference type="SUPFAM" id="SSF49899">
    <property type="entry name" value="Concanavalin A-like lectins/glucanases"/>
    <property type="match status" value="1"/>
</dbReference>
<evidence type="ECO:0000256" key="5">
    <source>
        <dbReference type="ARBA" id="ARBA00022737"/>
    </source>
</evidence>
<dbReference type="GO" id="GO:0030198">
    <property type="term" value="P:extracellular matrix organization"/>
    <property type="evidence" value="ECO:0007669"/>
    <property type="project" value="TreeGrafter"/>
</dbReference>
<keyword evidence="9" id="KW-0472">Membrane</keyword>
<dbReference type="PANTHER" id="PTHR24023">
    <property type="entry name" value="COLLAGEN ALPHA"/>
    <property type="match status" value="1"/>
</dbReference>
<keyword evidence="5" id="KW-0677">Repeat</keyword>
<feature type="region of interest" description="Disordered" evidence="8">
    <location>
        <begin position="314"/>
        <end position="374"/>
    </location>
</feature>
<evidence type="ECO:0000256" key="1">
    <source>
        <dbReference type="ARBA" id="ARBA00004498"/>
    </source>
</evidence>
<dbReference type="Gene3D" id="2.60.120.1000">
    <property type="match status" value="2"/>
</dbReference>
<keyword evidence="9" id="KW-0812">Transmembrane</keyword>
<accession>A0A3B4FQ39</accession>
<feature type="transmembrane region" description="Helical" evidence="9">
    <location>
        <begin position="12"/>
        <end position="31"/>
    </location>
</feature>
<protein>
    <submittedName>
        <fullName evidence="11">Collagen, type XXVII, alpha 1b</fullName>
    </submittedName>
</protein>
<feature type="compositionally biased region" description="Polar residues" evidence="8">
    <location>
        <begin position="329"/>
        <end position="341"/>
    </location>
</feature>
<evidence type="ECO:0000256" key="3">
    <source>
        <dbReference type="ARBA" id="ARBA00022530"/>
    </source>
</evidence>
<feature type="compositionally biased region" description="Gly residues" evidence="8">
    <location>
        <begin position="879"/>
        <end position="888"/>
    </location>
</feature>
<dbReference type="Gene3D" id="2.60.120.200">
    <property type="match status" value="1"/>
</dbReference>
<dbReference type="Pfam" id="PF01410">
    <property type="entry name" value="COLFI"/>
    <property type="match status" value="2"/>
</dbReference>
<dbReference type="InterPro" id="IPR013320">
    <property type="entry name" value="ConA-like_dom_sf"/>
</dbReference>
<feature type="compositionally biased region" description="Basic and acidic residues" evidence="8">
    <location>
        <begin position="697"/>
        <end position="709"/>
    </location>
</feature>
<dbReference type="AlphaFoldDB" id="A0A3B4FQ39"/>
<sequence length="1176" mass="122880">VAIKTRRKYNSCVNLISLLIAHRISCPLMFLSCFLKDVDVLQQLGLTGRRTGSSPSSSSRSIHHGIIPFKSGVILTERARIQAPLHTVIPSSYNPSNLSLILSLSVHRINNAFLFSALSKKRKVQLGVQFVPGKILVHVGQQSSVSFDYDVYNGQWHSLALDIRGQQVFLHTSCGKKSIHADLHSRKQETLDPEGSFLLGKMDHSSVPFEGAICQFDIYPSAEAAHNYCDYIKKQCREADTYRPVFPPLLPLFSTDPNVTVTHITPLSLTEISKKARTPNLAFTEENMRTTVLPSTNSVMSVYMAMSTPKPGAVSVSPTVHPGLESPSRFPTQSVTTSPGINMTPPNPKPTSHAIKNTKQADTNSPQPSGKSIHLPVFTRSSEMKPALQSTAASTQGSPSNAYFSNKKQLTTVAPKKPEPKVTSVLDVKPTSLTPVTPAATDGFQTFDLEPTQFSALAGSPGLKGEPGPPVSVSGQKGDPGLSPGQSPKGQKGESGVTGPPGLPAGVHFLLILQGFPGDIGPPGQNGPEGPKGKQGARGLPGPSGTSGLQGDEGPVGPAGPAGPEIMVFFFLFDSFHSSQGEKGDAGPEGTTGDRGEFGLKGKEGPPGPPGLVGVRVMNSCSLMAFLQGSKGQQGHLGETGPAGVPGELGFVGQKGARGTIGPVGAPGRMGQQGDPGISGYQGHAGPPGPLGPPGPKGEKGEQGDDSKLEGLPGPEGDRGRPGDRGERGEPGDPGQTGQIGFDGARGDPGAPGLPGKPGPKGQPGLKGSKGDQGQKGKSGARGASGTKGPPGPEGSTGPRGVVGREGLEGPPGMDGQPGIDGSKGVKGEQGEDGNVGFPGKPGQQGEKGVTGLPGNQGSFGPKGEKGLPGQIGPAGKRGSIGGMGLPGKQGDQGVKGQLGDTGEQGFPGVFGLFGPKGPSGDTGPAGIQGPKGPRVWQLGAVFQPISVQVSKPQVIYLYANQNYPSMDLPMLDQGNEIFKRLQHLSTLIQSLKNPLGTRNNPARICRDLYNCEQKMYDGTYWIDPNLGCVADMIEVTCNFTGGGQTCLKPLTVSKLDTGVGRIQMNFIHLLSTEAVQHIIIHCLNMSVWAAGPSLQRSFTAVSFKAWTGERIGAGDLLQPLIPRDDCWVCDGRWHQTHFIFQSQDPNLLPIVDVHNLPTAEPGAHYHLEVGPVCFL</sequence>
<evidence type="ECO:0000256" key="9">
    <source>
        <dbReference type="SAM" id="Phobius"/>
    </source>
</evidence>
<comment type="subcellular location">
    <subcellularLocation>
        <location evidence="1">Secreted</location>
        <location evidence="1">Extracellular space</location>
        <location evidence="1">Extracellular matrix</location>
    </subcellularLocation>
</comment>
<feature type="region of interest" description="Disordered" evidence="8">
    <location>
        <begin position="455"/>
        <end position="561"/>
    </location>
</feature>
<dbReference type="InterPro" id="IPR050149">
    <property type="entry name" value="Collagen_superfamily"/>
</dbReference>
<dbReference type="GO" id="GO:0031012">
    <property type="term" value="C:extracellular matrix"/>
    <property type="evidence" value="ECO:0007669"/>
    <property type="project" value="TreeGrafter"/>
</dbReference>
<proteinExistence type="predicted"/>
<feature type="region of interest" description="Disordered" evidence="8">
    <location>
        <begin position="390"/>
        <end position="421"/>
    </location>
</feature>
<dbReference type="Ensembl" id="ENSPNYT00000012060.1">
    <property type="protein sequence ID" value="ENSPNYP00000011778.1"/>
    <property type="gene ID" value="ENSPNYG00000008867.1"/>
</dbReference>
<evidence type="ECO:0000256" key="4">
    <source>
        <dbReference type="ARBA" id="ARBA00022729"/>
    </source>
</evidence>
<feature type="region of interest" description="Disordered" evidence="8">
    <location>
        <begin position="579"/>
        <end position="608"/>
    </location>
</feature>
<dbReference type="GO" id="GO:0005615">
    <property type="term" value="C:extracellular space"/>
    <property type="evidence" value="ECO:0007669"/>
    <property type="project" value="TreeGrafter"/>
</dbReference>
<dbReference type="PROSITE" id="PS51461">
    <property type="entry name" value="NC1_FIB"/>
    <property type="match status" value="1"/>
</dbReference>
<keyword evidence="6" id="KW-0176">Collagen</keyword>
<feature type="compositionally biased region" description="Polar residues" evidence="8">
    <location>
        <begin position="390"/>
        <end position="412"/>
    </location>
</feature>
<dbReference type="InterPro" id="IPR048287">
    <property type="entry name" value="TSPN-like_N"/>
</dbReference>
<evidence type="ECO:0000313" key="11">
    <source>
        <dbReference type="Ensembl" id="ENSPNYP00000011778.1"/>
    </source>
</evidence>
<feature type="compositionally biased region" description="Pro residues" evidence="8">
    <location>
        <begin position="687"/>
        <end position="696"/>
    </location>
</feature>
<keyword evidence="7" id="KW-0325">Glycoprotein</keyword>
<organism evidence="11">
    <name type="scientific">Pundamilia nyererei</name>
    <dbReference type="NCBI Taxonomy" id="303518"/>
    <lineage>
        <taxon>Eukaryota</taxon>
        <taxon>Metazoa</taxon>
        <taxon>Chordata</taxon>
        <taxon>Craniata</taxon>
        <taxon>Vertebrata</taxon>
        <taxon>Euteleostomi</taxon>
        <taxon>Actinopterygii</taxon>
        <taxon>Neopterygii</taxon>
        <taxon>Teleostei</taxon>
        <taxon>Neoteleostei</taxon>
        <taxon>Acanthomorphata</taxon>
        <taxon>Ovalentaria</taxon>
        <taxon>Cichlomorphae</taxon>
        <taxon>Cichliformes</taxon>
        <taxon>Cichlidae</taxon>
        <taxon>African cichlids</taxon>
        <taxon>Pseudocrenilabrinae</taxon>
        <taxon>Haplochromini</taxon>
        <taxon>Pundamilia</taxon>
    </lineage>
</organism>
<evidence type="ECO:0000256" key="2">
    <source>
        <dbReference type="ARBA" id="ARBA00022525"/>
    </source>
</evidence>